<feature type="transmembrane region" description="Helical" evidence="1">
    <location>
        <begin position="271"/>
        <end position="289"/>
    </location>
</feature>
<keyword evidence="1" id="KW-1133">Transmembrane helix</keyword>
<dbReference type="RefSeq" id="WP_090062746.1">
    <property type="nucleotide sequence ID" value="NZ_FORH01000009.1"/>
</dbReference>
<feature type="transmembrane region" description="Helical" evidence="1">
    <location>
        <begin position="156"/>
        <end position="176"/>
    </location>
</feature>
<feature type="transmembrane region" description="Helical" evidence="1">
    <location>
        <begin position="215"/>
        <end position="234"/>
    </location>
</feature>
<evidence type="ECO:0000256" key="1">
    <source>
        <dbReference type="SAM" id="Phobius"/>
    </source>
</evidence>
<accession>A0A1I3WZI9</accession>
<feature type="transmembrane region" description="Helical" evidence="1">
    <location>
        <begin position="85"/>
        <end position="104"/>
    </location>
</feature>
<keyword evidence="1" id="KW-0812">Transmembrane</keyword>
<dbReference type="AlphaFoldDB" id="A0A1I3WZI9"/>
<name>A0A1I3WZI9_9RHOB</name>
<protein>
    <submittedName>
        <fullName evidence="3">Permease of the drug/metabolite transporter (DMT) superfamily</fullName>
    </submittedName>
</protein>
<dbReference type="Proteomes" id="UP000199630">
    <property type="component" value="Unassembled WGS sequence"/>
</dbReference>
<keyword evidence="4" id="KW-1185">Reference proteome</keyword>
<dbReference type="InterPro" id="IPR000620">
    <property type="entry name" value="EamA_dom"/>
</dbReference>
<keyword evidence="1" id="KW-0472">Membrane</keyword>
<feature type="domain" description="EamA" evidence="2">
    <location>
        <begin position="161"/>
        <end position="287"/>
    </location>
</feature>
<reference evidence="4" key="1">
    <citation type="submission" date="2016-10" db="EMBL/GenBank/DDBJ databases">
        <authorList>
            <person name="Varghese N."/>
            <person name="Submissions S."/>
        </authorList>
    </citation>
    <scope>NUCLEOTIDE SEQUENCE [LARGE SCALE GENOMIC DNA]</scope>
    <source>
        <strain evidence="4">DSM 26471</strain>
    </source>
</reference>
<feature type="transmembrane region" description="Helical" evidence="1">
    <location>
        <begin position="188"/>
        <end position="209"/>
    </location>
</feature>
<dbReference type="PANTHER" id="PTHR22911">
    <property type="entry name" value="ACYL-MALONYL CONDENSING ENZYME-RELATED"/>
    <property type="match status" value="1"/>
</dbReference>
<feature type="transmembrane region" description="Helical" evidence="1">
    <location>
        <begin position="12"/>
        <end position="30"/>
    </location>
</feature>
<dbReference type="STRING" id="588602.SAMN04487991_3916"/>
<feature type="transmembrane region" description="Helical" evidence="1">
    <location>
        <begin position="134"/>
        <end position="150"/>
    </location>
</feature>
<sequence length="298" mass="32633">MNVKTGLPARQDNAALGTLLMICATFIFAMQDGISRHLGGTYNVFMIVMIRYWVFAAVVIALSLRGDTLRRALGSERRGLQFFRGALLALEIFVMVTAFVRMGLVDGPAIFSAYPLLITALSGPILGERIGWRRWALVFVGFIGVIIIINPGSGVISFNAIFPFASALGFALYGILNRYVARFDAADVTFFYTGVAGAVVTTLVGIWFWEPMLPVDWLWMALLCMTSISSHFLLIKAYEASEASAIQPFAYLQLPFSAVLGVFVFGDVIRANVMIGATIVVGAGLFTFLRARQLARRT</sequence>
<feature type="transmembrane region" description="Helical" evidence="1">
    <location>
        <begin position="110"/>
        <end position="127"/>
    </location>
</feature>
<feature type="transmembrane region" description="Helical" evidence="1">
    <location>
        <begin position="42"/>
        <end position="64"/>
    </location>
</feature>
<dbReference type="EMBL" id="FORH01000009">
    <property type="protein sequence ID" value="SFK12912.1"/>
    <property type="molecule type" value="Genomic_DNA"/>
</dbReference>
<dbReference type="OrthoDB" id="9807937at2"/>
<dbReference type="InterPro" id="IPR037185">
    <property type="entry name" value="EmrE-like"/>
</dbReference>
<dbReference type="PANTHER" id="PTHR22911:SF103">
    <property type="entry name" value="BLR2811 PROTEIN"/>
    <property type="match status" value="1"/>
</dbReference>
<dbReference type="SUPFAM" id="SSF103481">
    <property type="entry name" value="Multidrug resistance efflux transporter EmrE"/>
    <property type="match status" value="2"/>
</dbReference>
<evidence type="ECO:0000313" key="3">
    <source>
        <dbReference type="EMBL" id="SFK12912.1"/>
    </source>
</evidence>
<evidence type="ECO:0000313" key="4">
    <source>
        <dbReference type="Proteomes" id="UP000199630"/>
    </source>
</evidence>
<dbReference type="Pfam" id="PF00892">
    <property type="entry name" value="EamA"/>
    <property type="match status" value="2"/>
</dbReference>
<evidence type="ECO:0000259" key="2">
    <source>
        <dbReference type="Pfam" id="PF00892"/>
    </source>
</evidence>
<organism evidence="3 4">
    <name type="scientific">Celeribacter neptunius</name>
    <dbReference type="NCBI Taxonomy" id="588602"/>
    <lineage>
        <taxon>Bacteria</taxon>
        <taxon>Pseudomonadati</taxon>
        <taxon>Pseudomonadota</taxon>
        <taxon>Alphaproteobacteria</taxon>
        <taxon>Rhodobacterales</taxon>
        <taxon>Roseobacteraceae</taxon>
        <taxon>Celeribacter</taxon>
    </lineage>
</organism>
<feature type="transmembrane region" description="Helical" evidence="1">
    <location>
        <begin position="246"/>
        <end position="265"/>
    </location>
</feature>
<feature type="domain" description="EamA" evidence="2">
    <location>
        <begin position="16"/>
        <end position="149"/>
    </location>
</feature>
<proteinExistence type="predicted"/>
<dbReference type="GO" id="GO:0016020">
    <property type="term" value="C:membrane"/>
    <property type="evidence" value="ECO:0007669"/>
    <property type="project" value="InterPro"/>
</dbReference>
<gene>
    <name evidence="3" type="ORF">SAMN04487991_3916</name>
</gene>